<organism evidence="1">
    <name type="scientific">marine sediment metagenome</name>
    <dbReference type="NCBI Taxonomy" id="412755"/>
    <lineage>
        <taxon>unclassified sequences</taxon>
        <taxon>metagenomes</taxon>
        <taxon>ecological metagenomes</taxon>
    </lineage>
</organism>
<dbReference type="AlphaFoldDB" id="A0A0F9A4H5"/>
<gene>
    <name evidence="1" type="ORF">LCGC14_2696610</name>
</gene>
<protein>
    <submittedName>
        <fullName evidence="1">Uncharacterized protein</fullName>
    </submittedName>
</protein>
<proteinExistence type="predicted"/>
<comment type="caution">
    <text evidence="1">The sequence shown here is derived from an EMBL/GenBank/DDBJ whole genome shotgun (WGS) entry which is preliminary data.</text>
</comment>
<reference evidence="1" key="1">
    <citation type="journal article" date="2015" name="Nature">
        <title>Complex archaea that bridge the gap between prokaryotes and eukaryotes.</title>
        <authorList>
            <person name="Spang A."/>
            <person name="Saw J.H."/>
            <person name="Jorgensen S.L."/>
            <person name="Zaremba-Niedzwiedzka K."/>
            <person name="Martijn J."/>
            <person name="Lind A.E."/>
            <person name="van Eijk R."/>
            <person name="Schleper C."/>
            <person name="Guy L."/>
            <person name="Ettema T.J."/>
        </authorList>
    </citation>
    <scope>NUCLEOTIDE SEQUENCE</scope>
</reference>
<evidence type="ECO:0000313" key="1">
    <source>
        <dbReference type="EMBL" id="KKK93065.1"/>
    </source>
</evidence>
<sequence length="139" mass="15219">MPKQESRSSIIKLILADYDVAGMSWAVIDDPVSRYSISQWLPSSTFSLLRIAAEDVAAPSLPHTPARLKYYSVQQAEELLSIHIVVDKNVHEVGKAPNMDFVPGIIVVSGASLFHEASENGQHSILAYVGDLVMEELLS</sequence>
<name>A0A0F9A4H5_9ZZZZ</name>
<dbReference type="EMBL" id="LAZR01047934">
    <property type="protein sequence ID" value="KKK93065.1"/>
    <property type="molecule type" value="Genomic_DNA"/>
</dbReference>
<accession>A0A0F9A4H5</accession>